<name>A0A3P7IHR6_STRVU</name>
<dbReference type="PANTHER" id="PTHR46339">
    <property type="entry name" value="PROTEIN CBG15282-RELATED"/>
    <property type="match status" value="1"/>
</dbReference>
<dbReference type="InterPro" id="IPR006150">
    <property type="entry name" value="Cys_repeat_1"/>
</dbReference>
<dbReference type="AlphaFoldDB" id="A0A3P7IHR6"/>
<dbReference type="SMART" id="SM00289">
    <property type="entry name" value="WR1"/>
    <property type="match status" value="3"/>
</dbReference>
<gene>
    <name evidence="3" type="ORF">SVUK_LOCUS2451</name>
</gene>
<feature type="domain" description="EB" evidence="2">
    <location>
        <begin position="133"/>
        <end position="184"/>
    </location>
</feature>
<dbReference type="Pfam" id="PF14625">
    <property type="entry name" value="Lustrin_cystein"/>
    <property type="match status" value="2"/>
</dbReference>
<dbReference type="InterPro" id="IPR006149">
    <property type="entry name" value="EB_dom"/>
</dbReference>
<protein>
    <recommendedName>
        <fullName evidence="2">EB domain-containing protein</fullName>
    </recommendedName>
</protein>
<organism evidence="3 4">
    <name type="scientific">Strongylus vulgaris</name>
    <name type="common">Blood worm</name>
    <dbReference type="NCBI Taxonomy" id="40348"/>
    <lineage>
        <taxon>Eukaryota</taxon>
        <taxon>Metazoa</taxon>
        <taxon>Ecdysozoa</taxon>
        <taxon>Nematoda</taxon>
        <taxon>Chromadorea</taxon>
        <taxon>Rhabditida</taxon>
        <taxon>Rhabditina</taxon>
        <taxon>Rhabditomorpha</taxon>
        <taxon>Strongyloidea</taxon>
        <taxon>Strongylidae</taxon>
        <taxon>Strongylus</taxon>
    </lineage>
</organism>
<feature type="domain" description="EB" evidence="2">
    <location>
        <begin position="75"/>
        <end position="126"/>
    </location>
</feature>
<dbReference type="PANTHER" id="PTHR46339:SF12">
    <property type="entry name" value="BPTI_KUNITZ INHIBITOR DOMAIN-CONTAINING PROTEIN"/>
    <property type="match status" value="1"/>
</dbReference>
<dbReference type="Proteomes" id="UP000270094">
    <property type="component" value="Unassembled WGS sequence"/>
</dbReference>
<reference evidence="3 4" key="1">
    <citation type="submission" date="2018-11" db="EMBL/GenBank/DDBJ databases">
        <authorList>
            <consortium name="Pathogen Informatics"/>
        </authorList>
    </citation>
    <scope>NUCLEOTIDE SEQUENCE [LARGE SCALE GENOMIC DNA]</scope>
</reference>
<evidence type="ECO:0000256" key="1">
    <source>
        <dbReference type="SAM" id="MobiDB-lite"/>
    </source>
</evidence>
<dbReference type="InterPro" id="IPR053014">
    <property type="entry name" value="Cuticle_assoc_divergent"/>
</dbReference>
<keyword evidence="4" id="KW-1185">Reference proteome</keyword>
<dbReference type="EMBL" id="UYYB01005554">
    <property type="protein sequence ID" value="VDM67453.1"/>
    <property type="molecule type" value="Genomic_DNA"/>
</dbReference>
<evidence type="ECO:0000313" key="4">
    <source>
        <dbReference type="Proteomes" id="UP000270094"/>
    </source>
</evidence>
<dbReference type="InterPro" id="IPR028150">
    <property type="entry name" value="Lustrin_cystein"/>
</dbReference>
<evidence type="ECO:0000259" key="2">
    <source>
        <dbReference type="Pfam" id="PF01683"/>
    </source>
</evidence>
<accession>A0A3P7IHR6</accession>
<dbReference type="OrthoDB" id="5874194at2759"/>
<evidence type="ECO:0000313" key="3">
    <source>
        <dbReference type="EMBL" id="VDM67453.1"/>
    </source>
</evidence>
<dbReference type="Pfam" id="PF01683">
    <property type="entry name" value="EB"/>
    <property type="match status" value="2"/>
</dbReference>
<sequence>MTCPLGYFCQFSQSNKQFQCCGIPSDCPHPMVAFIGISGEHQHCSMSGGQMCPEGYSCVKGKKGEEICCAGGEACEVTQVSVDGRCLPLQHIGNRCEHTSQCLGGSFCIENACQCPSGMVEEKQRCVSEIKSCASNQVLFDDECFPVVSLGRACVHSIQCRGGGKCEEGVCTCPSNTVRKLERCEQKERIVVSTSPSTSLRPAIDGTTDQKDDKQKTAPATGMGTKYSTEASINSNLLLLPAQV</sequence>
<feature type="region of interest" description="Disordered" evidence="1">
    <location>
        <begin position="195"/>
        <end position="226"/>
    </location>
</feature>
<proteinExistence type="predicted"/>